<evidence type="ECO:0000256" key="1">
    <source>
        <dbReference type="SAM" id="MobiDB-lite"/>
    </source>
</evidence>
<accession>A0A9W6SI35</accession>
<feature type="compositionally biased region" description="Basic residues" evidence="1">
    <location>
        <begin position="147"/>
        <end position="160"/>
    </location>
</feature>
<evidence type="ECO:0000313" key="3">
    <source>
        <dbReference type="Proteomes" id="UP001165079"/>
    </source>
</evidence>
<comment type="caution">
    <text evidence="2">The sequence shown here is derived from an EMBL/GenBank/DDBJ whole genome shotgun (WGS) entry which is preliminary data.</text>
</comment>
<feature type="compositionally biased region" description="Basic residues" evidence="1">
    <location>
        <begin position="167"/>
        <end position="181"/>
    </location>
</feature>
<sequence>MLDLRAFRRACRLAALATGGQVTEFRYAECVTPSFHQGVIAYPDRTVAVVRLRDEPIPAIAEAGDSAPLRYRDMPARARPRVLRSGVAYWKPASLGEALSNYYDRPMSDPGLFAQLKYLPRLAWLCNALSRRRFRRRTASRTGSAHARSHTYPHRPHRRPAPAGRAGVRRGHRRSVHRRGQ</sequence>
<dbReference type="Proteomes" id="UP001165079">
    <property type="component" value="Unassembled WGS sequence"/>
</dbReference>
<feature type="region of interest" description="Disordered" evidence="1">
    <location>
        <begin position="135"/>
        <end position="181"/>
    </location>
</feature>
<protein>
    <submittedName>
        <fullName evidence="2">Uncharacterized protein</fullName>
    </submittedName>
</protein>
<name>A0A9W6SI35_9ACTN</name>
<dbReference type="AlphaFoldDB" id="A0A9W6SI35"/>
<reference evidence="2" key="1">
    <citation type="submission" date="2023-03" db="EMBL/GenBank/DDBJ databases">
        <title>Actinorhabdospora filicis NBRC 111898.</title>
        <authorList>
            <person name="Ichikawa N."/>
            <person name="Sato H."/>
            <person name="Tonouchi N."/>
        </authorList>
    </citation>
    <scope>NUCLEOTIDE SEQUENCE</scope>
    <source>
        <strain evidence="2">NBRC 111898</strain>
    </source>
</reference>
<gene>
    <name evidence="2" type="ORF">Afil01_11690</name>
</gene>
<evidence type="ECO:0000313" key="2">
    <source>
        <dbReference type="EMBL" id="GLZ76362.1"/>
    </source>
</evidence>
<dbReference type="EMBL" id="BSTX01000001">
    <property type="protein sequence ID" value="GLZ76362.1"/>
    <property type="molecule type" value="Genomic_DNA"/>
</dbReference>
<proteinExistence type="predicted"/>
<keyword evidence="3" id="KW-1185">Reference proteome</keyword>
<dbReference type="RefSeq" id="WP_285661543.1">
    <property type="nucleotide sequence ID" value="NZ_BSTX01000001.1"/>
</dbReference>
<organism evidence="2 3">
    <name type="scientific">Actinorhabdospora filicis</name>
    <dbReference type="NCBI Taxonomy" id="1785913"/>
    <lineage>
        <taxon>Bacteria</taxon>
        <taxon>Bacillati</taxon>
        <taxon>Actinomycetota</taxon>
        <taxon>Actinomycetes</taxon>
        <taxon>Micromonosporales</taxon>
        <taxon>Micromonosporaceae</taxon>
        <taxon>Actinorhabdospora</taxon>
    </lineage>
</organism>